<dbReference type="PANTHER" id="PTHR41373:SF1">
    <property type="entry name" value="PHOSPHATIDYLGLYCEROL LYSYLTRANSFERASE C-TERMINAL DOMAIN-CONTAINING PROTEIN"/>
    <property type="match status" value="1"/>
</dbReference>
<dbReference type="SUPFAM" id="SSF55729">
    <property type="entry name" value="Acyl-CoA N-acyltransferases (Nat)"/>
    <property type="match status" value="2"/>
</dbReference>
<dbReference type="AlphaFoldDB" id="A0A9D1CSF7"/>
<organism evidence="2 3">
    <name type="scientific">Candidatus Scatomorpha intestinavium</name>
    <dbReference type="NCBI Taxonomy" id="2840922"/>
    <lineage>
        <taxon>Bacteria</taxon>
        <taxon>Bacillati</taxon>
        <taxon>Bacillota</taxon>
        <taxon>Clostridia</taxon>
        <taxon>Eubacteriales</taxon>
        <taxon>Candidatus Scatomorpha</taxon>
    </lineage>
</organism>
<name>A0A9D1CSF7_9FIRM</name>
<evidence type="ECO:0000313" key="3">
    <source>
        <dbReference type="Proteomes" id="UP000824262"/>
    </source>
</evidence>
<dbReference type="InterPro" id="IPR024320">
    <property type="entry name" value="LPG_synthase_C"/>
</dbReference>
<dbReference type="Proteomes" id="UP000824262">
    <property type="component" value="Unassembled WGS sequence"/>
</dbReference>
<dbReference type="Pfam" id="PF09924">
    <property type="entry name" value="LPG_synthase_C"/>
    <property type="match status" value="1"/>
</dbReference>
<evidence type="ECO:0000259" key="1">
    <source>
        <dbReference type="Pfam" id="PF09924"/>
    </source>
</evidence>
<sequence length="300" mass="34167">MIDFRRVTIADKQWVDGFVKAEDSRSADFNFGNIYMWDGAYHQLISSVGGRMITKLRWARQPFFAFPIGSGPLEPALDALTEFAAQRGYPLAIRGITEEHRALLEQCCPGRFVFTPDRDNFDYLYLAEKLSTMGGKKLHGKRNFCNRFEKSHSWEFRRLTRDLIPTCMEMLGKWQDEFEVPPEGLDEEHGAIIRAFMRYDALGLEGGVLFAEGQAVGFTIGEVISSDTFDVHFEKAFASIPGAYPMVSREFTRQILSDHPNIVYLNREDDMGQANLREAKLEFAPEMLLAKYTALEACDA</sequence>
<dbReference type="Gene3D" id="3.40.630.30">
    <property type="match status" value="1"/>
</dbReference>
<feature type="domain" description="Phosphatidylglycerol lysyltransferase C-terminal" evidence="1">
    <location>
        <begin position="26"/>
        <end position="294"/>
    </location>
</feature>
<dbReference type="InterPro" id="IPR016732">
    <property type="entry name" value="UCP018688"/>
</dbReference>
<dbReference type="EMBL" id="DVGA01000048">
    <property type="protein sequence ID" value="HIQ78561.1"/>
    <property type="molecule type" value="Genomic_DNA"/>
</dbReference>
<protein>
    <submittedName>
        <fullName evidence="2">DUF2156 domain-containing protein</fullName>
    </submittedName>
</protein>
<reference evidence="2" key="2">
    <citation type="journal article" date="2021" name="PeerJ">
        <title>Extensive microbial diversity within the chicken gut microbiome revealed by metagenomics and culture.</title>
        <authorList>
            <person name="Gilroy R."/>
            <person name="Ravi A."/>
            <person name="Getino M."/>
            <person name="Pursley I."/>
            <person name="Horton D.L."/>
            <person name="Alikhan N.F."/>
            <person name="Baker D."/>
            <person name="Gharbi K."/>
            <person name="Hall N."/>
            <person name="Watson M."/>
            <person name="Adriaenssens E.M."/>
            <person name="Foster-Nyarko E."/>
            <person name="Jarju S."/>
            <person name="Secka A."/>
            <person name="Antonio M."/>
            <person name="Oren A."/>
            <person name="Chaudhuri R.R."/>
            <person name="La Ragione R."/>
            <person name="Hildebrand F."/>
            <person name="Pallen M.J."/>
        </authorList>
    </citation>
    <scope>NUCLEOTIDE SEQUENCE</scope>
    <source>
        <strain evidence="2">ChiBcolR7-354</strain>
    </source>
</reference>
<dbReference type="PIRSF" id="PIRSF018688">
    <property type="entry name" value="UCP018688"/>
    <property type="match status" value="1"/>
</dbReference>
<dbReference type="InterPro" id="IPR016181">
    <property type="entry name" value="Acyl_CoA_acyltransferase"/>
</dbReference>
<proteinExistence type="predicted"/>
<dbReference type="PANTHER" id="PTHR41373">
    <property type="entry name" value="DUF2156 DOMAIN-CONTAINING PROTEIN"/>
    <property type="match status" value="1"/>
</dbReference>
<accession>A0A9D1CSF7</accession>
<comment type="caution">
    <text evidence="2">The sequence shown here is derived from an EMBL/GenBank/DDBJ whole genome shotgun (WGS) entry which is preliminary data.</text>
</comment>
<reference evidence="2" key="1">
    <citation type="submission" date="2020-10" db="EMBL/GenBank/DDBJ databases">
        <authorList>
            <person name="Gilroy R."/>
        </authorList>
    </citation>
    <scope>NUCLEOTIDE SEQUENCE</scope>
    <source>
        <strain evidence="2">ChiBcolR7-354</strain>
    </source>
</reference>
<evidence type="ECO:0000313" key="2">
    <source>
        <dbReference type="EMBL" id="HIQ78561.1"/>
    </source>
</evidence>
<gene>
    <name evidence="2" type="ORF">IAB77_04815</name>
</gene>